<dbReference type="SUPFAM" id="SSF53756">
    <property type="entry name" value="UDP-Glycosyltransferase/glycogen phosphorylase"/>
    <property type="match status" value="1"/>
</dbReference>
<evidence type="ECO:0000256" key="3">
    <source>
        <dbReference type="ARBA" id="ARBA00022679"/>
    </source>
</evidence>
<dbReference type="CDD" id="cd03784">
    <property type="entry name" value="GT1_Gtf-like"/>
    <property type="match status" value="1"/>
</dbReference>
<keyword evidence="2" id="KW-0328">Glycosyltransferase</keyword>
<proteinExistence type="inferred from homology"/>
<dbReference type="RefSeq" id="WP_051735823.1">
    <property type="nucleotide sequence ID" value="NZ_JMQI01000014.1"/>
</dbReference>
<dbReference type="Pfam" id="PF06722">
    <property type="entry name" value="EryCIII-like_C"/>
    <property type="match status" value="1"/>
</dbReference>
<keyword evidence="3" id="KW-0808">Transferase</keyword>
<dbReference type="InterPro" id="IPR050426">
    <property type="entry name" value="Glycosyltransferase_28"/>
</dbReference>
<dbReference type="GO" id="GO:0017000">
    <property type="term" value="P:antibiotic biosynthetic process"/>
    <property type="evidence" value="ECO:0007669"/>
    <property type="project" value="UniProtKB-ARBA"/>
</dbReference>
<feature type="domain" description="Erythromycin biosynthesis protein CIII-like C-terminal" evidence="4">
    <location>
        <begin position="231"/>
        <end position="371"/>
    </location>
</feature>
<name>A0A066UA98_9PSEU</name>
<dbReference type="EMBL" id="JMQI01000014">
    <property type="protein sequence ID" value="KDN22772.1"/>
    <property type="molecule type" value="Genomic_DNA"/>
</dbReference>
<dbReference type="InterPro" id="IPR010610">
    <property type="entry name" value="EryCIII-like_C"/>
</dbReference>
<keyword evidence="7" id="KW-1185">Reference proteome</keyword>
<gene>
    <name evidence="6" type="ORF">DV20_06975</name>
</gene>
<dbReference type="PANTHER" id="PTHR48050">
    <property type="entry name" value="STEROL 3-BETA-GLUCOSYLTRANSFERASE"/>
    <property type="match status" value="1"/>
</dbReference>
<dbReference type="Proteomes" id="UP000027345">
    <property type="component" value="Unassembled WGS sequence"/>
</dbReference>
<dbReference type="eggNOG" id="COG1819">
    <property type="taxonomic scope" value="Bacteria"/>
</dbReference>
<dbReference type="GO" id="GO:0016758">
    <property type="term" value="F:hexosyltransferase activity"/>
    <property type="evidence" value="ECO:0007669"/>
    <property type="project" value="UniProtKB-ARBA"/>
</dbReference>
<dbReference type="AlphaFoldDB" id="A0A066UA98"/>
<evidence type="ECO:0000259" key="4">
    <source>
        <dbReference type="Pfam" id="PF06722"/>
    </source>
</evidence>
<dbReference type="InterPro" id="IPR048284">
    <property type="entry name" value="EryCIII-like_N"/>
</dbReference>
<comment type="caution">
    <text evidence="6">The sequence shown here is derived from an EMBL/GenBank/DDBJ whole genome shotgun (WGS) entry which is preliminary data.</text>
</comment>
<dbReference type="GO" id="GO:0008194">
    <property type="term" value="F:UDP-glycosyltransferase activity"/>
    <property type="evidence" value="ECO:0007669"/>
    <property type="project" value="InterPro"/>
</dbReference>
<dbReference type="Pfam" id="PF21036">
    <property type="entry name" value="EryCIII-like_N"/>
    <property type="match status" value="1"/>
</dbReference>
<dbReference type="STRING" id="287986.DV20_06975"/>
<dbReference type="Gene3D" id="3.40.50.2000">
    <property type="entry name" value="Glycogen Phosphorylase B"/>
    <property type="match status" value="2"/>
</dbReference>
<sequence>MRILFTTVALPGHFFPLVPLAWACRAAGHEVLVLSAADFVPTVLGSGLPAASSGPGERFADLVADDRPSAGLAEQRAAHGRVFGRMAARSLPGTSVVMRTWQPDVVVSERAEFAGPLAAWHLGIPQVELHWGVAALPEYRTAAAKELSVQLAARGLDVLPRPAAVLNPWPPSLRLPHAAGHTGIRPLAYNGEARVPDWVLRRRRRPRVCLTLGTVVPRTGRNQVAGSVPEIVAALADLGVEIVIAVDDRIAAGWPPLPPEVRHVGRMPLSPVFAACDTAIHHGGQGTALTAIEAALPQLVLPVFDDQFDNGAAIAAAGAGIRLLPSEIAPAAIAAHCEELLSGPGYRRAAQVLAAELAEEPTPIEVAETLAGLVTGGIANAA</sequence>
<dbReference type="InterPro" id="IPR002213">
    <property type="entry name" value="UDP_glucos_trans"/>
</dbReference>
<reference evidence="6 7" key="1">
    <citation type="submission" date="2014-05" db="EMBL/GenBank/DDBJ databases">
        <title>Draft genome sequence of Amycolatopsis rifamycinica DSM 46095.</title>
        <authorList>
            <person name="Lal R."/>
            <person name="Saxena A."/>
            <person name="Kumari R."/>
            <person name="Mukherjee U."/>
            <person name="Singh P."/>
            <person name="Sangwan N."/>
            <person name="Mahato N.K."/>
        </authorList>
    </citation>
    <scope>NUCLEOTIDE SEQUENCE [LARGE SCALE GENOMIC DNA]</scope>
    <source>
        <strain evidence="6 7">DSM 46095</strain>
    </source>
</reference>
<feature type="domain" description="Erythromycin biosynthesis protein CIII-like N-terminal" evidence="5">
    <location>
        <begin position="22"/>
        <end position="213"/>
    </location>
</feature>
<evidence type="ECO:0000313" key="6">
    <source>
        <dbReference type="EMBL" id="KDN22772.1"/>
    </source>
</evidence>
<evidence type="ECO:0000256" key="2">
    <source>
        <dbReference type="ARBA" id="ARBA00022676"/>
    </source>
</evidence>
<accession>A0A066UA98</accession>
<evidence type="ECO:0000256" key="1">
    <source>
        <dbReference type="ARBA" id="ARBA00006962"/>
    </source>
</evidence>
<dbReference type="PANTHER" id="PTHR48050:SF13">
    <property type="entry name" value="STEROL 3-BETA-GLUCOSYLTRANSFERASE UGT80A2"/>
    <property type="match status" value="1"/>
</dbReference>
<evidence type="ECO:0000259" key="5">
    <source>
        <dbReference type="Pfam" id="PF21036"/>
    </source>
</evidence>
<dbReference type="OrthoDB" id="5488434at2"/>
<protein>
    <submittedName>
        <fullName evidence="6">Uncharacterized protein</fullName>
    </submittedName>
</protein>
<organism evidence="6 7">
    <name type="scientific">Amycolatopsis rifamycinica</name>
    <dbReference type="NCBI Taxonomy" id="287986"/>
    <lineage>
        <taxon>Bacteria</taxon>
        <taxon>Bacillati</taxon>
        <taxon>Actinomycetota</taxon>
        <taxon>Actinomycetes</taxon>
        <taxon>Pseudonocardiales</taxon>
        <taxon>Pseudonocardiaceae</taxon>
        <taxon>Amycolatopsis</taxon>
    </lineage>
</organism>
<comment type="similarity">
    <text evidence="1">Belongs to the glycosyltransferase 28 family.</text>
</comment>
<evidence type="ECO:0000313" key="7">
    <source>
        <dbReference type="Proteomes" id="UP000027345"/>
    </source>
</evidence>